<dbReference type="AlphaFoldDB" id="A0A8H6EJQ1"/>
<dbReference type="Proteomes" id="UP000531561">
    <property type="component" value="Unassembled WGS sequence"/>
</dbReference>
<keyword evidence="2" id="KW-1185">Reference proteome</keyword>
<comment type="caution">
    <text evidence="1">The sequence shown here is derived from an EMBL/GenBank/DDBJ whole genome shotgun (WGS) entry which is preliminary data.</text>
</comment>
<dbReference type="GeneID" id="59258813"/>
<evidence type="ECO:0000313" key="1">
    <source>
        <dbReference type="EMBL" id="KAF5874709.1"/>
    </source>
</evidence>
<name>A0A8H6EJQ1_9HELO</name>
<dbReference type="RefSeq" id="XP_037193655.1">
    <property type="nucleotide sequence ID" value="XM_037335121.1"/>
</dbReference>
<accession>A0A8H6EJQ1</accession>
<organism evidence="1 2">
    <name type="scientific">Botrytis fragariae</name>
    <dbReference type="NCBI Taxonomy" id="1964551"/>
    <lineage>
        <taxon>Eukaryota</taxon>
        <taxon>Fungi</taxon>
        <taxon>Dikarya</taxon>
        <taxon>Ascomycota</taxon>
        <taxon>Pezizomycotina</taxon>
        <taxon>Leotiomycetes</taxon>
        <taxon>Helotiales</taxon>
        <taxon>Sclerotiniaceae</taxon>
        <taxon>Botrytis</taxon>
    </lineage>
</organism>
<dbReference type="EMBL" id="JABFCT010000007">
    <property type="protein sequence ID" value="KAF5874709.1"/>
    <property type="molecule type" value="Genomic_DNA"/>
</dbReference>
<proteinExistence type="predicted"/>
<sequence length="195" mass="22116">MSARLIWVLNHQILGSASALVSGWSWLVKLLTSIDLATLLKGLDGAVEKIHQIQANLTRFGLKNQLENLLCEWSLAQDEIEIEQTVRAELGLDEPLDTMHLGDDDDTIVYDATTTHQAKKYIDDQVIYTTGLINSYYSSYLDGPEKFSALSDERIWNAFKNGLRLAKEGCLDERLLSKRARMDLNLRVEYVNVEQ</sequence>
<gene>
    <name evidence="1" type="ORF">Bfra_004724</name>
</gene>
<protein>
    <submittedName>
        <fullName evidence="1">Uncharacterized protein</fullName>
    </submittedName>
</protein>
<dbReference type="OrthoDB" id="3561935at2759"/>
<reference evidence="1 2" key="1">
    <citation type="journal article" date="2020" name="Phytopathology">
        <title>A high-quality genome resource of Botrytis fragariae, a new and rapidly spreading fungal pathogen causing strawberry gray mold in the U.S.A.</title>
        <authorList>
            <person name="Wu Y."/>
            <person name="Saski C.A."/>
            <person name="Schnabel G."/>
            <person name="Xiao S."/>
            <person name="Hu M."/>
        </authorList>
    </citation>
    <scope>NUCLEOTIDE SEQUENCE [LARGE SCALE GENOMIC DNA]</scope>
    <source>
        <strain evidence="1 2">BVB16</strain>
    </source>
</reference>
<evidence type="ECO:0000313" key="2">
    <source>
        <dbReference type="Proteomes" id="UP000531561"/>
    </source>
</evidence>